<keyword evidence="6" id="KW-0663">Pyridoxal phosphate</keyword>
<evidence type="ECO:0000313" key="10">
    <source>
        <dbReference type="Proteomes" id="UP000027192"/>
    </source>
</evidence>
<gene>
    <name evidence="9" type="ORF">EA58_00765</name>
</gene>
<name>A0A066RSJ6_9GAMM</name>
<evidence type="ECO:0000256" key="4">
    <source>
        <dbReference type="ARBA" id="ARBA00012681"/>
    </source>
</evidence>
<dbReference type="InterPro" id="IPR023927">
    <property type="entry name" value="SbnA"/>
</dbReference>
<evidence type="ECO:0000313" key="9">
    <source>
        <dbReference type="EMBL" id="KDM93430.1"/>
    </source>
</evidence>
<proteinExistence type="predicted"/>
<dbReference type="GO" id="GO:0004124">
    <property type="term" value="F:cysteine synthase activity"/>
    <property type="evidence" value="ECO:0007669"/>
    <property type="project" value="UniProtKB-EC"/>
</dbReference>
<evidence type="ECO:0000256" key="7">
    <source>
        <dbReference type="ARBA" id="ARBA00047931"/>
    </source>
</evidence>
<evidence type="ECO:0000256" key="6">
    <source>
        <dbReference type="ARBA" id="ARBA00022898"/>
    </source>
</evidence>
<accession>A0A066RSJ6</accession>
<comment type="caution">
    <text evidence="9">The sequence shown here is derived from an EMBL/GenBank/DDBJ whole genome shotgun (WGS) entry which is preliminary data.</text>
</comment>
<dbReference type="Gene3D" id="3.40.50.1100">
    <property type="match status" value="2"/>
</dbReference>
<comment type="cofactor">
    <cofactor evidence="1">
        <name>pyridoxal 5'-phosphate</name>
        <dbReference type="ChEBI" id="CHEBI:597326"/>
    </cofactor>
</comment>
<dbReference type="EMBL" id="JMIB01000002">
    <property type="protein sequence ID" value="KDM93430.1"/>
    <property type="molecule type" value="Genomic_DNA"/>
</dbReference>
<dbReference type="SUPFAM" id="SSF53686">
    <property type="entry name" value="Tryptophan synthase beta subunit-like PLP-dependent enzymes"/>
    <property type="match status" value="1"/>
</dbReference>
<dbReference type="CDD" id="cd01561">
    <property type="entry name" value="CBS_like"/>
    <property type="match status" value="1"/>
</dbReference>
<dbReference type="Pfam" id="PF00291">
    <property type="entry name" value="PALP"/>
    <property type="match status" value="1"/>
</dbReference>
<comment type="subunit">
    <text evidence="3">Homodimer.</text>
</comment>
<keyword evidence="10" id="KW-1185">Reference proteome</keyword>
<evidence type="ECO:0000256" key="5">
    <source>
        <dbReference type="ARBA" id="ARBA00022679"/>
    </source>
</evidence>
<evidence type="ECO:0000256" key="3">
    <source>
        <dbReference type="ARBA" id="ARBA00011738"/>
    </source>
</evidence>
<evidence type="ECO:0000256" key="1">
    <source>
        <dbReference type="ARBA" id="ARBA00001933"/>
    </source>
</evidence>
<dbReference type="AlphaFoldDB" id="A0A066RSJ6"/>
<dbReference type="InterPro" id="IPR036052">
    <property type="entry name" value="TrpB-like_PALP_sf"/>
</dbReference>
<evidence type="ECO:0000256" key="2">
    <source>
        <dbReference type="ARBA" id="ARBA00004962"/>
    </source>
</evidence>
<dbReference type="OrthoDB" id="9805733at2"/>
<comment type="catalytic activity">
    <reaction evidence="7">
        <text>O-acetyl-L-serine + hydrogen sulfide = L-cysteine + acetate</text>
        <dbReference type="Rhea" id="RHEA:14829"/>
        <dbReference type="ChEBI" id="CHEBI:29919"/>
        <dbReference type="ChEBI" id="CHEBI:30089"/>
        <dbReference type="ChEBI" id="CHEBI:35235"/>
        <dbReference type="ChEBI" id="CHEBI:58340"/>
        <dbReference type="EC" id="2.5.1.47"/>
    </reaction>
</comment>
<organism evidence="9 10">
    <name type="scientific">Photobacterium galatheae</name>
    <dbReference type="NCBI Taxonomy" id="1654360"/>
    <lineage>
        <taxon>Bacteria</taxon>
        <taxon>Pseudomonadati</taxon>
        <taxon>Pseudomonadota</taxon>
        <taxon>Gammaproteobacteria</taxon>
        <taxon>Vibrionales</taxon>
        <taxon>Vibrionaceae</taxon>
        <taxon>Photobacterium</taxon>
    </lineage>
</organism>
<sequence length="311" mass="34619">MIINNPMELVFDDLYLENKTIIDDSKLFIKLEGHNIGGSIKIKPAIKMIEKFEMQGLINENTEFIESSSGNLGVALSIVCAIKGYKFNCVVDPNIQPTTENLIKSYGTHLIKVTEKDSNGGYLSSRINLIKSICRDKPNYIWVNQYENIDNVEAHYQLTAKSIYNNIKDVDYIFVGSGTTGTLGGISRFFKQKKPNVKIIAVDSIGSVTFGFPSGSRKIPGLGTSLEPPIAKFSLFDEIIHVPEVDTIRMCNNMAKQGLLFGGSTGTILSGVEKYKDFIPKNSTVVALSPDYGERYLDTIYSNNWVSKHYQ</sequence>
<comment type="pathway">
    <text evidence="2">Amino-acid biosynthesis; L-cysteine biosynthesis; L-cysteine from L-serine: step 2/2.</text>
</comment>
<protein>
    <recommendedName>
        <fullName evidence="4">cysteine synthase</fullName>
        <ecNumber evidence="4">2.5.1.47</ecNumber>
    </recommendedName>
</protein>
<dbReference type="EC" id="2.5.1.47" evidence="4"/>
<dbReference type="InterPro" id="IPR050214">
    <property type="entry name" value="Cys_Synth/Cystath_Beta-Synth"/>
</dbReference>
<dbReference type="RefSeq" id="WP_036747720.1">
    <property type="nucleotide sequence ID" value="NZ_JAGSGC010000001.1"/>
</dbReference>
<keyword evidence="5" id="KW-0808">Transferase</keyword>
<dbReference type="PANTHER" id="PTHR10314">
    <property type="entry name" value="CYSTATHIONINE BETA-SYNTHASE"/>
    <property type="match status" value="1"/>
</dbReference>
<reference evidence="9 10" key="1">
    <citation type="submission" date="2014-04" db="EMBL/GenBank/DDBJ databases">
        <title>Draft genome sequence of Photobacterium halotolerans S2753: a solonamide, ngercheumicin and holomycin producer.</title>
        <authorList>
            <person name="Machado H.R."/>
            <person name="Gram L."/>
        </authorList>
    </citation>
    <scope>NUCLEOTIDE SEQUENCE [LARGE SCALE GENOMIC DNA]</scope>
    <source>
        <strain evidence="9 10">S2753</strain>
    </source>
</reference>
<evidence type="ECO:0000259" key="8">
    <source>
        <dbReference type="Pfam" id="PF00291"/>
    </source>
</evidence>
<dbReference type="NCBIfam" id="TIGR03945">
    <property type="entry name" value="PLP_SbnA_fam"/>
    <property type="match status" value="1"/>
</dbReference>
<feature type="domain" description="Tryptophan synthase beta chain-like PALP" evidence="8">
    <location>
        <begin position="25"/>
        <end position="291"/>
    </location>
</feature>
<dbReference type="STRING" id="1654360.EA58_00765"/>
<dbReference type="Proteomes" id="UP000027192">
    <property type="component" value="Unassembled WGS sequence"/>
</dbReference>
<dbReference type="InterPro" id="IPR001926">
    <property type="entry name" value="TrpB-like_PALP"/>
</dbReference>